<feature type="chain" id="PRO_5046744810" evidence="1">
    <location>
        <begin position="22"/>
        <end position="164"/>
    </location>
</feature>
<keyword evidence="1" id="KW-0732">Signal</keyword>
<dbReference type="Proteomes" id="UP001167796">
    <property type="component" value="Unassembled WGS sequence"/>
</dbReference>
<evidence type="ECO:0000313" key="3">
    <source>
        <dbReference type="Proteomes" id="UP001167796"/>
    </source>
</evidence>
<accession>A0ABT9A833</accession>
<gene>
    <name evidence="2" type="ORF">Q5H92_06510</name>
</gene>
<reference evidence="2" key="1">
    <citation type="submission" date="2023-07" db="EMBL/GenBank/DDBJ databases">
        <authorList>
            <person name="Kim M.K."/>
        </authorList>
    </citation>
    <scope>NUCLEOTIDE SEQUENCE</scope>
    <source>
        <strain evidence="2">M29</strain>
    </source>
</reference>
<feature type="signal peptide" evidence="1">
    <location>
        <begin position="1"/>
        <end position="21"/>
    </location>
</feature>
<keyword evidence="3" id="KW-1185">Reference proteome</keyword>
<protein>
    <submittedName>
        <fullName evidence="2">Uncharacterized protein</fullName>
    </submittedName>
</protein>
<name>A0ABT9A833_9BACT</name>
<dbReference type="EMBL" id="JAUQSX010000003">
    <property type="protein sequence ID" value="MDO7846000.1"/>
    <property type="molecule type" value="Genomic_DNA"/>
</dbReference>
<organism evidence="2 3">
    <name type="scientific">Hymenobacter mellowenesis</name>
    <dbReference type="NCBI Taxonomy" id="3063995"/>
    <lineage>
        <taxon>Bacteria</taxon>
        <taxon>Pseudomonadati</taxon>
        <taxon>Bacteroidota</taxon>
        <taxon>Cytophagia</taxon>
        <taxon>Cytophagales</taxon>
        <taxon>Hymenobacteraceae</taxon>
        <taxon>Hymenobacter</taxon>
    </lineage>
</organism>
<evidence type="ECO:0000256" key="1">
    <source>
        <dbReference type="SAM" id="SignalP"/>
    </source>
</evidence>
<proteinExistence type="predicted"/>
<evidence type="ECO:0000313" key="2">
    <source>
        <dbReference type="EMBL" id="MDO7846000.1"/>
    </source>
</evidence>
<comment type="caution">
    <text evidence="2">The sequence shown here is derived from an EMBL/GenBank/DDBJ whole genome shotgun (WGS) entry which is preliminary data.</text>
</comment>
<dbReference type="RefSeq" id="WP_305010690.1">
    <property type="nucleotide sequence ID" value="NZ_JAUQSX010000003.1"/>
</dbReference>
<sequence>MKPLLSSFALLCLLLSPSVKAQVLTLDQLFWLRSRSEGDNSEWLTIEHKWHFGKSATIADSLYYSTSWFFQDAHKKRLAALVYESRGSSNVTTISYSTINSFAFNAIKTRLAAYKMKYIGQKNVKGVVWSYYGDDDFDITLSVSSNPKVASVTWHTIVVRPRWH</sequence>